<reference evidence="2" key="1">
    <citation type="journal article" date="2021" name="Evol. Appl.">
        <title>The genome of the Pyrenean desman and the effects of bottlenecks and inbreeding on the genomic landscape of an endangered species.</title>
        <authorList>
            <person name="Escoda L."/>
            <person name="Castresana J."/>
        </authorList>
    </citation>
    <scope>NUCLEOTIDE SEQUENCE</scope>
    <source>
        <strain evidence="2">IBE-C5619</strain>
    </source>
</reference>
<gene>
    <name evidence="2" type="ORF">J0S82_002957</name>
</gene>
<dbReference type="OrthoDB" id="407410at2759"/>
<protein>
    <submittedName>
        <fullName evidence="2">Mitochondrial sodium/calcium exchanger protein</fullName>
    </submittedName>
</protein>
<sequence>MLSLVFVLLMVETVPSSPGLLQRLTVSSLSTGLRLTLLDCGNIIGNAFSDFLQAHQCYPEKDGLLSLFWKHHFQYSGGGLSCLLQITRGYVEVPLQCFQLNKVYHSCLLHFYLDLLIVALLTELK</sequence>
<dbReference type="EMBL" id="JAGFMF010011480">
    <property type="protein sequence ID" value="KAG8521300.1"/>
    <property type="molecule type" value="Genomic_DNA"/>
</dbReference>
<accession>A0A8J6DVG5</accession>
<keyword evidence="3" id="KW-1185">Reference proteome</keyword>
<dbReference type="AlphaFoldDB" id="A0A8J6DVG5"/>
<name>A0A8J6DVG5_GALPY</name>
<feature type="chain" id="PRO_5035291789" evidence="1">
    <location>
        <begin position="17"/>
        <end position="125"/>
    </location>
</feature>
<keyword evidence="1" id="KW-0732">Signal</keyword>
<evidence type="ECO:0000313" key="3">
    <source>
        <dbReference type="Proteomes" id="UP000700334"/>
    </source>
</evidence>
<feature type="signal peptide" evidence="1">
    <location>
        <begin position="1"/>
        <end position="16"/>
    </location>
</feature>
<proteinExistence type="predicted"/>
<evidence type="ECO:0000313" key="2">
    <source>
        <dbReference type="EMBL" id="KAG8521300.1"/>
    </source>
</evidence>
<dbReference type="Proteomes" id="UP000700334">
    <property type="component" value="Unassembled WGS sequence"/>
</dbReference>
<evidence type="ECO:0000256" key="1">
    <source>
        <dbReference type="SAM" id="SignalP"/>
    </source>
</evidence>
<comment type="caution">
    <text evidence="2">The sequence shown here is derived from an EMBL/GenBank/DDBJ whole genome shotgun (WGS) entry which is preliminary data.</text>
</comment>
<organism evidence="2 3">
    <name type="scientific">Galemys pyrenaicus</name>
    <name type="common">Iberian desman</name>
    <name type="synonym">Pyrenean desman</name>
    <dbReference type="NCBI Taxonomy" id="202257"/>
    <lineage>
        <taxon>Eukaryota</taxon>
        <taxon>Metazoa</taxon>
        <taxon>Chordata</taxon>
        <taxon>Craniata</taxon>
        <taxon>Vertebrata</taxon>
        <taxon>Euteleostomi</taxon>
        <taxon>Mammalia</taxon>
        <taxon>Eutheria</taxon>
        <taxon>Laurasiatheria</taxon>
        <taxon>Eulipotyphla</taxon>
        <taxon>Talpidae</taxon>
        <taxon>Galemys</taxon>
    </lineage>
</organism>